<dbReference type="PANTHER" id="PTHR10358:SF6">
    <property type="entry name" value="ENDOSULFINE, ISOFORM A"/>
    <property type="match status" value="1"/>
</dbReference>
<reference evidence="4" key="1">
    <citation type="submission" date="2013-12" db="EMBL/GenBank/DDBJ databases">
        <authorList>
            <person name="Genoscope - CEA"/>
        </authorList>
    </citation>
    <scope>NUCLEOTIDE SEQUENCE</scope>
    <source>
        <strain evidence="4">CBS 1993</strain>
    </source>
</reference>
<protein>
    <recommendedName>
        <fullName evidence="2">mRNA stability protein</fullName>
    </recommendedName>
</protein>
<feature type="compositionally biased region" description="Polar residues" evidence="3">
    <location>
        <begin position="1"/>
        <end position="12"/>
    </location>
</feature>
<dbReference type="InterPro" id="IPR006760">
    <property type="entry name" value="Endosulphine"/>
</dbReference>
<dbReference type="GO" id="GO:0004864">
    <property type="term" value="F:protein phosphatase inhibitor activity"/>
    <property type="evidence" value="ECO:0007669"/>
    <property type="project" value="TreeGrafter"/>
</dbReference>
<accession>W6MMN1</accession>
<evidence type="ECO:0000313" key="5">
    <source>
        <dbReference type="Proteomes" id="UP000019384"/>
    </source>
</evidence>
<dbReference type="GeneID" id="34521201"/>
<sequence length="134" mass="14809">MGDVSSARSLSPSDPLYEEAPTVDLSQLSPEELKLYKLYGRLPKKSDILNQRLKERKYFDSGDYAMSKAGIKPQEQVGISRNPLNNPKIETISRINRNSISGSVVAAHQINGGKSQLENEATETAIDDDDEEEA</sequence>
<name>W6MMN1_9ASCO</name>
<comment type="function">
    <text evidence="2">Plays an essential role in initiation of the G0 program by preventing the degradation of specific nutrient-regulated mRNAs via the 5'-3' mRNA decay pathway.</text>
</comment>
<feature type="region of interest" description="Disordered" evidence="3">
    <location>
        <begin position="111"/>
        <end position="134"/>
    </location>
</feature>
<organism evidence="4 5">
    <name type="scientific">Kuraishia capsulata CBS 1993</name>
    <dbReference type="NCBI Taxonomy" id="1382522"/>
    <lineage>
        <taxon>Eukaryota</taxon>
        <taxon>Fungi</taxon>
        <taxon>Dikarya</taxon>
        <taxon>Ascomycota</taxon>
        <taxon>Saccharomycotina</taxon>
        <taxon>Pichiomycetes</taxon>
        <taxon>Pichiales</taxon>
        <taxon>Pichiaceae</taxon>
        <taxon>Kuraishia</taxon>
    </lineage>
</organism>
<dbReference type="Proteomes" id="UP000019384">
    <property type="component" value="Unassembled WGS sequence"/>
</dbReference>
<evidence type="ECO:0000256" key="1">
    <source>
        <dbReference type="ARBA" id="ARBA00010520"/>
    </source>
</evidence>
<evidence type="ECO:0000256" key="2">
    <source>
        <dbReference type="RuleBase" id="RU363120"/>
    </source>
</evidence>
<reference evidence="4" key="2">
    <citation type="submission" date="2014-02" db="EMBL/GenBank/DDBJ databases">
        <title>Complete DNA sequence of /Kuraishia capsulata/ illustrates novel genomic features among budding yeasts (/Saccharomycotina/).</title>
        <authorList>
            <person name="Morales L."/>
            <person name="Noel B."/>
            <person name="Porcel B."/>
            <person name="Marcet-Houben M."/>
            <person name="Hullo M-F."/>
            <person name="Sacerdot C."/>
            <person name="Tekaia F."/>
            <person name="Leh-Louis V."/>
            <person name="Despons L."/>
            <person name="Khanna V."/>
            <person name="Aury J-M."/>
            <person name="Barbe V."/>
            <person name="Couloux A."/>
            <person name="Labadie K."/>
            <person name="Pelletier E."/>
            <person name="Souciet J-L."/>
            <person name="Boekhout T."/>
            <person name="Gabaldon T."/>
            <person name="Wincker P."/>
            <person name="Dujon B."/>
        </authorList>
    </citation>
    <scope>NUCLEOTIDE SEQUENCE</scope>
    <source>
        <strain evidence="4">CBS 1993</strain>
    </source>
</reference>
<dbReference type="EMBL" id="HG793128">
    <property type="protein sequence ID" value="CDK27821.1"/>
    <property type="molecule type" value="Genomic_DNA"/>
</dbReference>
<dbReference type="AlphaFoldDB" id="W6MMN1"/>
<comment type="similarity">
    <text evidence="1 2">Belongs to the endosulfine family.</text>
</comment>
<dbReference type="RefSeq" id="XP_022459813.1">
    <property type="nucleotide sequence ID" value="XM_022602251.1"/>
</dbReference>
<evidence type="ECO:0000256" key="3">
    <source>
        <dbReference type="SAM" id="MobiDB-lite"/>
    </source>
</evidence>
<keyword evidence="5" id="KW-1185">Reference proteome</keyword>
<dbReference type="PANTHER" id="PTHR10358">
    <property type="entry name" value="ENDOSULFINE"/>
    <property type="match status" value="1"/>
</dbReference>
<gene>
    <name evidence="4" type="ORF">KUCA_T00003800001</name>
</gene>
<feature type="region of interest" description="Disordered" evidence="3">
    <location>
        <begin position="1"/>
        <end position="23"/>
    </location>
</feature>
<evidence type="ECO:0000313" key="4">
    <source>
        <dbReference type="EMBL" id="CDK27821.1"/>
    </source>
</evidence>
<dbReference type="Pfam" id="PF04667">
    <property type="entry name" value="Endosulfine"/>
    <property type="match status" value="1"/>
</dbReference>
<dbReference type="HOGENOM" id="CLU_101493_2_1_1"/>
<feature type="compositionally biased region" description="Acidic residues" evidence="3">
    <location>
        <begin position="125"/>
        <end position="134"/>
    </location>
</feature>
<dbReference type="STRING" id="1382522.W6MMN1"/>
<proteinExistence type="inferred from homology"/>
<dbReference type="OrthoDB" id="5949865at2759"/>
<dbReference type="GO" id="GO:0005737">
    <property type="term" value="C:cytoplasm"/>
    <property type="evidence" value="ECO:0007669"/>
    <property type="project" value="TreeGrafter"/>
</dbReference>